<reference evidence="1" key="1">
    <citation type="submission" date="2014-09" db="EMBL/GenBank/DDBJ databases">
        <authorList>
            <person name="Magalhaes I.L.F."/>
            <person name="Oliveira U."/>
            <person name="Santos F.R."/>
            <person name="Vidigal T.H.D.A."/>
            <person name="Brescovit A.D."/>
            <person name="Santos A.J."/>
        </authorList>
    </citation>
    <scope>NUCLEOTIDE SEQUENCE</scope>
    <source>
        <tissue evidence="1">Shoot tissue taken approximately 20 cm above the soil surface</tissue>
    </source>
</reference>
<proteinExistence type="predicted"/>
<dbReference type="EMBL" id="GBRH01255246">
    <property type="protein sequence ID" value="JAD42649.1"/>
    <property type="molecule type" value="Transcribed_RNA"/>
</dbReference>
<sequence length="46" mass="5289">MKLQDELFGLRFFSRQNSGGSLPVGRVHKYHNMITILILANVCWTP</sequence>
<dbReference type="AlphaFoldDB" id="A0A0A8ZTE3"/>
<protein>
    <submittedName>
        <fullName evidence="1">Uncharacterized protein</fullName>
    </submittedName>
</protein>
<organism evidence="1">
    <name type="scientific">Arundo donax</name>
    <name type="common">Giant reed</name>
    <name type="synonym">Donax arundinaceus</name>
    <dbReference type="NCBI Taxonomy" id="35708"/>
    <lineage>
        <taxon>Eukaryota</taxon>
        <taxon>Viridiplantae</taxon>
        <taxon>Streptophyta</taxon>
        <taxon>Embryophyta</taxon>
        <taxon>Tracheophyta</taxon>
        <taxon>Spermatophyta</taxon>
        <taxon>Magnoliopsida</taxon>
        <taxon>Liliopsida</taxon>
        <taxon>Poales</taxon>
        <taxon>Poaceae</taxon>
        <taxon>PACMAD clade</taxon>
        <taxon>Arundinoideae</taxon>
        <taxon>Arundineae</taxon>
        <taxon>Arundo</taxon>
    </lineage>
</organism>
<name>A0A0A8ZTE3_ARUDO</name>
<evidence type="ECO:0000313" key="1">
    <source>
        <dbReference type="EMBL" id="JAD42649.1"/>
    </source>
</evidence>
<reference evidence="1" key="2">
    <citation type="journal article" date="2015" name="Data Brief">
        <title>Shoot transcriptome of the giant reed, Arundo donax.</title>
        <authorList>
            <person name="Barrero R.A."/>
            <person name="Guerrero F.D."/>
            <person name="Moolhuijzen P."/>
            <person name="Goolsby J.A."/>
            <person name="Tidwell J."/>
            <person name="Bellgard S.E."/>
            <person name="Bellgard M.I."/>
        </authorList>
    </citation>
    <scope>NUCLEOTIDE SEQUENCE</scope>
    <source>
        <tissue evidence="1">Shoot tissue taken approximately 20 cm above the soil surface</tissue>
    </source>
</reference>
<accession>A0A0A8ZTE3</accession>